<reference evidence="1 2" key="1">
    <citation type="journal article" date="2019" name="Int. J. Syst. Evol. Microbiol.">
        <title>The Global Catalogue of Microorganisms (GCM) 10K type strain sequencing project: providing services to taxonomists for standard genome sequencing and annotation.</title>
        <authorList>
            <consortium name="The Broad Institute Genomics Platform"/>
            <consortium name="The Broad Institute Genome Sequencing Center for Infectious Disease"/>
            <person name="Wu L."/>
            <person name="Ma J."/>
        </authorList>
    </citation>
    <scope>NUCLEOTIDE SEQUENCE [LARGE SCALE GENOMIC DNA]</scope>
    <source>
        <strain evidence="1 2">JCM 13929</strain>
    </source>
</reference>
<dbReference type="RefSeq" id="WP_346104432.1">
    <property type="nucleotide sequence ID" value="NZ_BAAAMU010000015.1"/>
</dbReference>
<keyword evidence="2" id="KW-1185">Reference proteome</keyword>
<evidence type="ECO:0000313" key="1">
    <source>
        <dbReference type="EMBL" id="GAA1628149.1"/>
    </source>
</evidence>
<organism evidence="1 2">
    <name type="scientific">Nonomuraea maheshkhaliensis</name>
    <dbReference type="NCBI Taxonomy" id="419590"/>
    <lineage>
        <taxon>Bacteria</taxon>
        <taxon>Bacillati</taxon>
        <taxon>Actinomycetota</taxon>
        <taxon>Actinomycetes</taxon>
        <taxon>Streptosporangiales</taxon>
        <taxon>Streptosporangiaceae</taxon>
        <taxon>Nonomuraea</taxon>
    </lineage>
</organism>
<name>A0ABN2F2U2_9ACTN</name>
<dbReference type="EMBL" id="BAAAMU010000015">
    <property type="protein sequence ID" value="GAA1628149.1"/>
    <property type="molecule type" value="Genomic_DNA"/>
</dbReference>
<proteinExistence type="predicted"/>
<accession>A0ABN2F2U2</accession>
<sequence>MGSGRETPAGQVARLMLLACTLFGVVAMHSFGHLHGAHAPLAIAAHPHAPALPALPAQMAGYDPMGSTDVASLAGFAAGSCPAQGCRHASAVERVAGGGGQHEGWNVCLAVLGSTGAALLPVLLPAIHLDRPRPGCWPRSSRLAARAPPAGLTLAQVSVMRI</sequence>
<protein>
    <recommendedName>
        <fullName evidence="3">DUF2946 domain-containing protein</fullName>
    </recommendedName>
</protein>
<evidence type="ECO:0008006" key="3">
    <source>
        <dbReference type="Google" id="ProtNLM"/>
    </source>
</evidence>
<evidence type="ECO:0000313" key="2">
    <source>
        <dbReference type="Proteomes" id="UP001500064"/>
    </source>
</evidence>
<gene>
    <name evidence="1" type="ORF">GCM10009733_026110</name>
</gene>
<comment type="caution">
    <text evidence="1">The sequence shown here is derived from an EMBL/GenBank/DDBJ whole genome shotgun (WGS) entry which is preliminary data.</text>
</comment>
<dbReference type="Proteomes" id="UP001500064">
    <property type="component" value="Unassembled WGS sequence"/>
</dbReference>